<feature type="transmembrane region" description="Helical" evidence="8">
    <location>
        <begin position="125"/>
        <end position="150"/>
    </location>
</feature>
<gene>
    <name evidence="9" type="ORF">D0Y65_028041</name>
</gene>
<feature type="region of interest" description="Disordered" evidence="7">
    <location>
        <begin position="1"/>
        <end position="21"/>
    </location>
</feature>
<organism evidence="9 10">
    <name type="scientific">Glycine soja</name>
    <name type="common">Wild soybean</name>
    <dbReference type="NCBI Taxonomy" id="3848"/>
    <lineage>
        <taxon>Eukaryota</taxon>
        <taxon>Viridiplantae</taxon>
        <taxon>Streptophyta</taxon>
        <taxon>Embryophyta</taxon>
        <taxon>Tracheophyta</taxon>
        <taxon>Spermatophyta</taxon>
        <taxon>Magnoliopsida</taxon>
        <taxon>eudicotyledons</taxon>
        <taxon>Gunneridae</taxon>
        <taxon>Pentapetalae</taxon>
        <taxon>rosids</taxon>
        <taxon>fabids</taxon>
        <taxon>Fabales</taxon>
        <taxon>Fabaceae</taxon>
        <taxon>Papilionoideae</taxon>
        <taxon>50 kb inversion clade</taxon>
        <taxon>NPAAA clade</taxon>
        <taxon>indigoferoid/millettioid clade</taxon>
        <taxon>Phaseoleae</taxon>
        <taxon>Glycine</taxon>
        <taxon>Glycine subgen. Soja</taxon>
    </lineage>
</organism>
<evidence type="ECO:0000256" key="6">
    <source>
        <dbReference type="ARBA" id="ARBA00023136"/>
    </source>
</evidence>
<sequence length="351" mass="39027">MRTVFLQSKTKSSTSSSDEDNNSCYFPGCKKDANCNCEMCLASINATLDLMPNSVHKGTLTKLSASKPNVACTPISFDASILSTPRSSEFQLSSSTPLSKSRARSDLSKKMEKHKKGQQASGFSFLRLMLFFGFFLSADLVFPLVVSGVFQPSLSPDVVKRVGEKCSLVRDLNGKLRLLQKELASVVVGEVSNCSFTDTLWEISQDGLLLNSRCTLYKSAIEEVTIWGWPLQTAGLLTNGFSSRTFTLLSGRVTQWNGGQIGYSIRTANASWVQPKWDASAVQLDPNTWVLEYQMSYIFDGTRLHSAALEFLKYRISRIVARLKKDFWLFIAFEDKQYNGFTAKNGPQIPT</sequence>
<evidence type="ECO:0008006" key="11">
    <source>
        <dbReference type="Google" id="ProtNLM"/>
    </source>
</evidence>
<evidence type="ECO:0000256" key="4">
    <source>
        <dbReference type="ARBA" id="ARBA00022824"/>
    </source>
</evidence>
<evidence type="ECO:0000256" key="5">
    <source>
        <dbReference type="ARBA" id="ARBA00022989"/>
    </source>
</evidence>
<comment type="caution">
    <text evidence="9">The sequence shown here is derived from an EMBL/GenBank/DDBJ whole genome shotgun (WGS) entry which is preliminary data.</text>
</comment>
<dbReference type="GO" id="GO:0005789">
    <property type="term" value="C:endoplasmic reticulum membrane"/>
    <property type="evidence" value="ECO:0007669"/>
    <property type="project" value="UniProtKB-SubCell"/>
</dbReference>
<keyword evidence="5 8" id="KW-1133">Transmembrane helix</keyword>
<accession>A0A445ISD9</accession>
<comment type="subcellular location">
    <subcellularLocation>
        <location evidence="1">Endoplasmic reticulum membrane</location>
    </subcellularLocation>
</comment>
<name>A0A445ISD9_GLYSO</name>
<comment type="similarity">
    <text evidence="2">Belongs to the ERG2 family.</text>
</comment>
<dbReference type="EMBL" id="QZWG01000010">
    <property type="protein sequence ID" value="RZB88979.1"/>
    <property type="molecule type" value="Genomic_DNA"/>
</dbReference>
<reference evidence="9 10" key="1">
    <citation type="submission" date="2018-09" db="EMBL/GenBank/DDBJ databases">
        <title>A high-quality reference genome of wild soybean provides a powerful tool to mine soybean genomes.</title>
        <authorList>
            <person name="Xie M."/>
            <person name="Chung C.Y.L."/>
            <person name="Li M.-W."/>
            <person name="Wong F.-L."/>
            <person name="Chan T.-F."/>
            <person name="Lam H.-M."/>
        </authorList>
    </citation>
    <scope>NUCLEOTIDE SEQUENCE [LARGE SCALE GENOMIC DNA]</scope>
    <source>
        <strain evidence="10">cv. W05</strain>
        <tissue evidence="9">Hypocotyl of etiolated seedlings</tissue>
    </source>
</reference>
<protein>
    <recommendedName>
        <fullName evidence="11">C-8 sterol isomerase</fullName>
    </recommendedName>
</protein>
<evidence type="ECO:0000256" key="1">
    <source>
        <dbReference type="ARBA" id="ARBA00004586"/>
    </source>
</evidence>
<dbReference type="PANTHER" id="PTHR10868:SF1">
    <property type="entry name" value="SIGMA NON-OPIOID INTRACELLULAR RECEPTOR 1"/>
    <property type="match status" value="1"/>
</dbReference>
<keyword evidence="4" id="KW-0256">Endoplasmic reticulum</keyword>
<evidence type="ECO:0000256" key="7">
    <source>
        <dbReference type="SAM" id="MobiDB-lite"/>
    </source>
</evidence>
<dbReference type="SMR" id="A0A445ISD9"/>
<dbReference type="Gramene" id="XM_028328175.1">
    <property type="protein sequence ID" value="XP_028183976.1"/>
    <property type="gene ID" value="LOC114370785"/>
</dbReference>
<dbReference type="InterPro" id="IPR006716">
    <property type="entry name" value="ERG2_sigma1_rcpt-like"/>
</dbReference>
<evidence type="ECO:0000256" key="3">
    <source>
        <dbReference type="ARBA" id="ARBA00022692"/>
    </source>
</evidence>
<dbReference type="AlphaFoldDB" id="A0A445ISD9"/>
<keyword evidence="6 8" id="KW-0472">Membrane</keyword>
<dbReference type="Pfam" id="PF04622">
    <property type="entry name" value="ERG2_Sigma1R"/>
    <property type="match status" value="1"/>
</dbReference>
<dbReference type="PANTHER" id="PTHR10868">
    <property type="entry name" value="SIGMA 1-TYPE OPIOID RECEPTOR-RELATED"/>
    <property type="match status" value="1"/>
</dbReference>
<evidence type="ECO:0000256" key="2">
    <source>
        <dbReference type="ARBA" id="ARBA00007141"/>
    </source>
</evidence>
<feature type="region of interest" description="Disordered" evidence="7">
    <location>
        <begin position="91"/>
        <end position="115"/>
    </location>
</feature>
<evidence type="ECO:0000313" key="9">
    <source>
        <dbReference type="EMBL" id="RZB88979.1"/>
    </source>
</evidence>
<evidence type="ECO:0000313" key="10">
    <source>
        <dbReference type="Proteomes" id="UP000289340"/>
    </source>
</evidence>
<keyword evidence="3 8" id="KW-0812">Transmembrane</keyword>
<evidence type="ECO:0000256" key="8">
    <source>
        <dbReference type="SAM" id="Phobius"/>
    </source>
</evidence>
<dbReference type="Proteomes" id="UP000289340">
    <property type="component" value="Chromosome 10"/>
</dbReference>
<keyword evidence="10" id="KW-1185">Reference proteome</keyword>
<proteinExistence type="inferred from homology"/>